<protein>
    <submittedName>
        <fullName evidence="1">DUF1684 domain-containing protein</fullName>
    </submittedName>
</protein>
<keyword evidence="2" id="KW-1185">Reference proteome</keyword>
<dbReference type="RefSeq" id="WP_088457238.1">
    <property type="nucleotide sequence ID" value="NZ_PPXD01000001.1"/>
</dbReference>
<gene>
    <name evidence="1" type="ORF">C3B61_00170</name>
</gene>
<proteinExistence type="predicted"/>
<dbReference type="Pfam" id="PF07920">
    <property type="entry name" value="DUF1684"/>
    <property type="match status" value="1"/>
</dbReference>
<accession>A0A2S3ZML7</accession>
<dbReference type="InterPro" id="IPR012467">
    <property type="entry name" value="DUF1684"/>
</dbReference>
<evidence type="ECO:0000313" key="2">
    <source>
        <dbReference type="Proteomes" id="UP000237340"/>
    </source>
</evidence>
<name>A0A2S3ZML7_9MICO</name>
<dbReference type="EMBL" id="PPXD01000001">
    <property type="protein sequence ID" value="POH70078.1"/>
    <property type="molecule type" value="Genomic_DNA"/>
</dbReference>
<reference evidence="1 2" key="1">
    <citation type="submission" date="2018-01" db="EMBL/GenBank/DDBJ databases">
        <title>Cryobacterium sp. nov., from glaciers in China.</title>
        <authorList>
            <person name="Liu Q."/>
            <person name="Xin Y.-H."/>
        </authorList>
    </citation>
    <scope>NUCLEOTIDE SEQUENCE [LARGE SCALE GENOMIC DNA]</scope>
    <source>
        <strain evidence="1 2">TMN-42</strain>
    </source>
</reference>
<sequence>MSTSIGALQIADWRRRVFGLYGGVRQLSARKPAAGHELWRSGRDELFAGHPASPLLPDDRAAFTGLTVAAYDPDWRFEVEVHRAAEPLRITVETGTDGVVPFDLVGSVRLPYIGSLDLWRLASYGGGLFLPLKDALAGKSGGTYGGGRYLLDTIKGADLGPGTGDDSLILDFNFAYNPSCAYDPMWACPLPQAGNIVTAEVPVGELYLPRD</sequence>
<dbReference type="AlphaFoldDB" id="A0A2S3ZML7"/>
<dbReference type="PANTHER" id="PTHR41913:SF1">
    <property type="entry name" value="DUF1684 DOMAIN-CONTAINING PROTEIN"/>
    <property type="match status" value="1"/>
</dbReference>
<evidence type="ECO:0000313" key="1">
    <source>
        <dbReference type="EMBL" id="POH70078.1"/>
    </source>
</evidence>
<dbReference type="PANTHER" id="PTHR41913">
    <property type="entry name" value="DUF1684 DOMAIN-CONTAINING PROTEIN"/>
    <property type="match status" value="1"/>
</dbReference>
<dbReference type="Proteomes" id="UP000237340">
    <property type="component" value="Unassembled WGS sequence"/>
</dbReference>
<comment type="caution">
    <text evidence="1">The sequence shown here is derived from an EMBL/GenBank/DDBJ whole genome shotgun (WGS) entry which is preliminary data.</text>
</comment>
<organism evidence="1 2">
    <name type="scientific">Cryobacterium zongtaii</name>
    <dbReference type="NCBI Taxonomy" id="1259217"/>
    <lineage>
        <taxon>Bacteria</taxon>
        <taxon>Bacillati</taxon>
        <taxon>Actinomycetota</taxon>
        <taxon>Actinomycetes</taxon>
        <taxon>Micrococcales</taxon>
        <taxon>Microbacteriaceae</taxon>
        <taxon>Cryobacterium</taxon>
    </lineage>
</organism>